<dbReference type="PANTHER" id="PTHR32268">
    <property type="entry name" value="HOMOSERINE O-ACETYLTRANSFERASE"/>
    <property type="match status" value="1"/>
</dbReference>
<comment type="similarity">
    <text evidence="1">Belongs to the AB hydrolase superfamily. MetX family.</text>
</comment>
<dbReference type="GO" id="GO:0009092">
    <property type="term" value="P:homoserine metabolic process"/>
    <property type="evidence" value="ECO:0007669"/>
    <property type="project" value="TreeGrafter"/>
</dbReference>
<dbReference type="PIRSF" id="PIRSF000443">
    <property type="entry name" value="Homoser_Ac_trans"/>
    <property type="match status" value="1"/>
</dbReference>
<comment type="caution">
    <text evidence="6">The sequence shown here is derived from an EMBL/GenBank/DDBJ whole genome shotgun (WGS) entry which is preliminary data.</text>
</comment>
<feature type="compositionally biased region" description="Low complexity" evidence="4">
    <location>
        <begin position="301"/>
        <end position="319"/>
    </location>
</feature>
<feature type="active site" description="Nucleophile" evidence="3">
    <location>
        <position position="171"/>
    </location>
</feature>
<dbReference type="InterPro" id="IPR029058">
    <property type="entry name" value="AB_hydrolase_fold"/>
</dbReference>
<evidence type="ECO:0000259" key="5">
    <source>
        <dbReference type="Pfam" id="PF00561"/>
    </source>
</evidence>
<keyword evidence="2" id="KW-0808">Transferase</keyword>
<organism evidence="6 7">
    <name type="scientific">Trichomonascus ciferrii</name>
    <dbReference type="NCBI Taxonomy" id="44093"/>
    <lineage>
        <taxon>Eukaryota</taxon>
        <taxon>Fungi</taxon>
        <taxon>Dikarya</taxon>
        <taxon>Ascomycota</taxon>
        <taxon>Saccharomycotina</taxon>
        <taxon>Dipodascomycetes</taxon>
        <taxon>Dipodascales</taxon>
        <taxon>Trichomonascaceae</taxon>
        <taxon>Trichomonascus</taxon>
        <taxon>Trichomonascus ciferrii complex</taxon>
    </lineage>
</organism>
<evidence type="ECO:0000256" key="1">
    <source>
        <dbReference type="ARBA" id="ARBA00006886"/>
    </source>
</evidence>
<feature type="region of interest" description="Disordered" evidence="4">
    <location>
        <begin position="264"/>
        <end position="335"/>
    </location>
</feature>
<keyword evidence="7" id="KW-1185">Reference proteome</keyword>
<evidence type="ECO:0000256" key="3">
    <source>
        <dbReference type="PIRSR" id="PIRSR000443-1"/>
    </source>
</evidence>
<evidence type="ECO:0000256" key="4">
    <source>
        <dbReference type="SAM" id="MobiDB-lite"/>
    </source>
</evidence>
<dbReference type="GO" id="GO:0009086">
    <property type="term" value="P:methionine biosynthetic process"/>
    <property type="evidence" value="ECO:0007669"/>
    <property type="project" value="TreeGrafter"/>
</dbReference>
<dbReference type="SUPFAM" id="SSF53474">
    <property type="entry name" value="alpha/beta-Hydrolases"/>
    <property type="match status" value="1"/>
</dbReference>
<dbReference type="OrthoDB" id="191364at2759"/>
<gene>
    <name evidence="6" type="ORF">TRICI_006781</name>
</gene>
<reference evidence="6" key="1">
    <citation type="journal article" date="2019" name="G3 (Bethesda)">
        <title>Genome Assemblies of Two Rare Opportunistic Yeast Pathogens: Diutina rugosa (syn. Candida rugosa) and Trichomonascus ciferrii (syn. Candida ciferrii).</title>
        <authorList>
            <person name="Mixao V."/>
            <person name="Saus E."/>
            <person name="Hansen A.P."/>
            <person name="Lass-Florl C."/>
            <person name="Gabaldon T."/>
        </authorList>
    </citation>
    <scope>NUCLEOTIDE SEQUENCE</scope>
    <source>
        <strain evidence="6">CBS 4856</strain>
    </source>
</reference>
<dbReference type="AlphaFoldDB" id="A0A642UDC5"/>
<dbReference type="InterPro" id="IPR000073">
    <property type="entry name" value="AB_hydrolase_1"/>
</dbReference>
<accession>A0A642UDC5</accession>
<protein>
    <recommendedName>
        <fullName evidence="5">AB hydrolase-1 domain-containing protein</fullName>
    </recommendedName>
</protein>
<proteinExistence type="inferred from homology"/>
<dbReference type="HAMAP" id="MF_00296">
    <property type="entry name" value="MetX_acyltransf"/>
    <property type="match status" value="1"/>
</dbReference>
<dbReference type="Pfam" id="PF00561">
    <property type="entry name" value="Abhydrolase_1"/>
    <property type="match status" value="1"/>
</dbReference>
<dbReference type="Proteomes" id="UP000761534">
    <property type="component" value="Unassembled WGS sequence"/>
</dbReference>
<name>A0A642UDC5_9ASCO</name>
<sequence>MKYSKLIDGIWGEDVYLRMVNVEQLKGQPENPFSKLVQDQNIVEVPEFLLESGETLRNIPVAYKTFGKLNEEGTNALVICHALTGSSDVNDWWGPLMGPGRAFDPTKFFIVCINALGSPYGSASPCTTNPETGSWYGPEFPLTTIKDDARLQKLILDDLGVKQIAAVVGGSMGGMIVLEYAYFGKDYVRCIVPLATSAVYSAWGISWGEAQRQSIYSDPKYEDGYYSFDDPPIVGLGAARMSAMLTYRSRNSFESKFGRGLPDPLKHKITDTLKNERRPVTPSEERWAIHNHGHQTGKRLSQCPSPSNSESPSPKSSSSDLTELDTEKRTEPIKRPQTYFTAQSYLRYQGKKFVQRYDANCYISITRKLDTHDVSRGRAESVNEALAMIEQPTLVIGISSDGLFTFTEQEKLADNIPNAQLKKIESPEGHDAFLLEFAEINTLVVDFFNKQLPDIMSKEGISLEAAEVGKLQKSSLFGEAETDLDVTSW</sequence>
<dbReference type="InterPro" id="IPR008220">
    <property type="entry name" value="HAT_MetX-like"/>
</dbReference>
<evidence type="ECO:0000313" key="7">
    <source>
        <dbReference type="Proteomes" id="UP000761534"/>
    </source>
</evidence>
<dbReference type="EMBL" id="SWFS01000569">
    <property type="protein sequence ID" value="KAA8897105.1"/>
    <property type="molecule type" value="Genomic_DNA"/>
</dbReference>
<feature type="active site" evidence="3">
    <location>
        <position position="430"/>
    </location>
</feature>
<dbReference type="VEuPathDB" id="FungiDB:TRICI_006781"/>
<dbReference type="PANTHER" id="PTHR32268:SF11">
    <property type="entry name" value="HOMOSERINE O-ACETYLTRANSFERASE"/>
    <property type="match status" value="1"/>
</dbReference>
<evidence type="ECO:0000256" key="2">
    <source>
        <dbReference type="ARBA" id="ARBA00022679"/>
    </source>
</evidence>
<dbReference type="Gene3D" id="3.40.50.1820">
    <property type="entry name" value="alpha/beta hydrolase"/>
    <property type="match status" value="1"/>
</dbReference>
<feature type="compositionally biased region" description="Basic and acidic residues" evidence="4">
    <location>
        <begin position="325"/>
        <end position="334"/>
    </location>
</feature>
<dbReference type="NCBIfam" id="TIGR01392">
    <property type="entry name" value="homoserO_Ac_trn"/>
    <property type="match status" value="1"/>
</dbReference>
<evidence type="ECO:0000313" key="6">
    <source>
        <dbReference type="EMBL" id="KAA8897105.1"/>
    </source>
</evidence>
<feature type="active site" evidence="3">
    <location>
        <position position="401"/>
    </location>
</feature>
<feature type="domain" description="AB hydrolase-1" evidence="5">
    <location>
        <begin position="75"/>
        <end position="436"/>
    </location>
</feature>
<dbReference type="GO" id="GO:0004414">
    <property type="term" value="F:homoserine O-acetyltransferase activity"/>
    <property type="evidence" value="ECO:0007669"/>
    <property type="project" value="TreeGrafter"/>
</dbReference>
<feature type="compositionally biased region" description="Basic and acidic residues" evidence="4">
    <location>
        <begin position="264"/>
        <end position="288"/>
    </location>
</feature>